<evidence type="ECO:0000313" key="4">
    <source>
        <dbReference type="Proteomes" id="UP000256429"/>
    </source>
</evidence>
<keyword evidence="4" id="KW-1185">Reference proteome</keyword>
<name>A0A3D9RTE8_9FLAO</name>
<gene>
    <name evidence="3" type="ORF">BX611_2469</name>
</gene>
<dbReference type="PANTHER" id="PTHR43215">
    <property type="entry name" value="RADIAL SPOKE HEAD 1 HOMOLOG"/>
    <property type="match status" value="1"/>
</dbReference>
<evidence type="ECO:0000313" key="3">
    <source>
        <dbReference type="EMBL" id="REE80814.1"/>
    </source>
</evidence>
<dbReference type="RefSeq" id="WP_115881630.1">
    <property type="nucleotide sequence ID" value="NZ_QTTQ01000011.1"/>
</dbReference>
<accession>A0A3D9RTE8</accession>
<dbReference type="SUPFAM" id="SSF82185">
    <property type="entry name" value="Histone H3 K4-specific methyltransferase SET7/9 N-terminal domain"/>
    <property type="match status" value="2"/>
</dbReference>
<keyword evidence="2" id="KW-0732">Signal</keyword>
<proteinExistence type="predicted"/>
<dbReference type="AlphaFoldDB" id="A0A3D9RTE8"/>
<dbReference type="Pfam" id="PF02493">
    <property type="entry name" value="MORN"/>
    <property type="match status" value="4"/>
</dbReference>
<protein>
    <recommendedName>
        <fullName evidence="5">MORN repeat protein</fullName>
    </recommendedName>
</protein>
<sequence length="355" mass="40176">MKKKLLTSISIIISICINAQCISGDCENGFGKMQYNDGYFEGFFINSQPNKLGLMHYSNGNYYFGQLSNSKFNGLGFIQYKNGQSYVGNWFNGNLHGQGIYSDSKQNPIAGVWENGQFKTAKNTEAQTTNPANCLGNCMNGYGRITNTDGSQIQAIFENGIATYGRINNVSFSYDGEIKNNLPNGYGQIGYTNGDHYFGFFKNGKKHGSGIFTPKGKQRVYGTWKNDELLQLNEVKFCNEIEKLTNLTLKEVNALSIEKKDAFSSKKLLKDKFLIDYELTLKKAPFNNDYDLTITFPKGELNTPNVSKQQLNEILSKCNNFAKIKDYYFTFENKFISIDEKDSNKIITIRYPDKL</sequence>
<dbReference type="Gene3D" id="2.20.110.10">
    <property type="entry name" value="Histone H3 K4-specific methyltransferase SET7/9 N-terminal domain"/>
    <property type="match status" value="2"/>
</dbReference>
<dbReference type="EMBL" id="QTTQ01000011">
    <property type="protein sequence ID" value="REE80814.1"/>
    <property type="molecule type" value="Genomic_DNA"/>
</dbReference>
<dbReference type="SMART" id="SM00698">
    <property type="entry name" value="MORN"/>
    <property type="match status" value="4"/>
</dbReference>
<feature type="chain" id="PRO_5017685507" description="MORN repeat protein" evidence="2">
    <location>
        <begin position="20"/>
        <end position="355"/>
    </location>
</feature>
<feature type="signal peptide" evidence="2">
    <location>
        <begin position="1"/>
        <end position="19"/>
    </location>
</feature>
<evidence type="ECO:0008006" key="5">
    <source>
        <dbReference type="Google" id="ProtNLM"/>
    </source>
</evidence>
<dbReference type="OrthoDB" id="977972at2"/>
<keyword evidence="1" id="KW-0677">Repeat</keyword>
<organism evidence="3 4">
    <name type="scientific">Lutibacter oceani</name>
    <dbReference type="NCBI Taxonomy" id="1853311"/>
    <lineage>
        <taxon>Bacteria</taxon>
        <taxon>Pseudomonadati</taxon>
        <taxon>Bacteroidota</taxon>
        <taxon>Flavobacteriia</taxon>
        <taxon>Flavobacteriales</taxon>
        <taxon>Flavobacteriaceae</taxon>
        <taxon>Lutibacter</taxon>
    </lineage>
</organism>
<evidence type="ECO:0000256" key="2">
    <source>
        <dbReference type="SAM" id="SignalP"/>
    </source>
</evidence>
<dbReference type="InterPro" id="IPR003409">
    <property type="entry name" value="MORN"/>
</dbReference>
<reference evidence="3 4" key="1">
    <citation type="submission" date="2018-08" db="EMBL/GenBank/DDBJ databases">
        <title>Genomic Encyclopedia of Type Strains, Phase III (KMG-III): the genomes of soil and plant-associated and newly described type strains.</title>
        <authorList>
            <person name="Whitman W."/>
        </authorList>
    </citation>
    <scope>NUCLEOTIDE SEQUENCE [LARGE SCALE GENOMIC DNA]</scope>
    <source>
        <strain evidence="3 4">325-5</strain>
    </source>
</reference>
<comment type="caution">
    <text evidence="3">The sequence shown here is derived from an EMBL/GenBank/DDBJ whole genome shotgun (WGS) entry which is preliminary data.</text>
</comment>
<evidence type="ECO:0000256" key="1">
    <source>
        <dbReference type="ARBA" id="ARBA00022737"/>
    </source>
</evidence>
<dbReference type="PANTHER" id="PTHR43215:SF14">
    <property type="entry name" value="RADIAL SPOKE HEAD 1 HOMOLOG"/>
    <property type="match status" value="1"/>
</dbReference>
<dbReference type="Proteomes" id="UP000256429">
    <property type="component" value="Unassembled WGS sequence"/>
</dbReference>